<sequence length="71" mass="7442">MESRMAAVSLLVGSFLGAVTGLVAWLAFDVSLLGAFAIYLGCALGLGLLPLVRLAFVDMDQIRDEGTPART</sequence>
<comment type="caution">
    <text evidence="2">The sequence shown here is derived from an EMBL/GenBank/DDBJ whole genome shotgun (WGS) entry which is preliminary data.</text>
</comment>
<dbReference type="EMBL" id="APVH01000019">
    <property type="protein sequence ID" value="EPX82822.1"/>
    <property type="molecule type" value="Genomic_DNA"/>
</dbReference>
<keyword evidence="1" id="KW-0812">Transmembrane</keyword>
<protein>
    <submittedName>
        <fullName evidence="2">Uncharacterized protein</fullName>
    </submittedName>
</protein>
<keyword evidence="1" id="KW-0472">Membrane</keyword>
<gene>
    <name evidence="2" type="ORF">Salmuc_05175</name>
</gene>
<evidence type="ECO:0000313" key="2">
    <source>
        <dbReference type="EMBL" id="EPX82822.1"/>
    </source>
</evidence>
<evidence type="ECO:0000256" key="1">
    <source>
        <dbReference type="SAM" id="Phobius"/>
    </source>
</evidence>
<feature type="transmembrane region" description="Helical" evidence="1">
    <location>
        <begin position="34"/>
        <end position="56"/>
    </location>
</feature>
<keyword evidence="1" id="KW-1133">Transmembrane helix</keyword>
<reference evidence="3" key="1">
    <citation type="journal article" date="2014" name="Stand. Genomic Sci.">
        <title>Genome sequence of the exopolysaccharide-producing Salipiger mucosus type strain (DSM 16094(T)), a moderately halophilic member of the Roseobacter clade.</title>
        <authorList>
            <person name="Riedel T."/>
            <person name="Spring S."/>
            <person name="Fiebig A."/>
            <person name="Petersen J."/>
            <person name="Kyrpides N.C."/>
            <person name="Goker M."/>
            <person name="Klenk H.P."/>
        </authorList>
    </citation>
    <scope>NUCLEOTIDE SEQUENCE [LARGE SCALE GENOMIC DNA]</scope>
    <source>
        <strain evidence="3">DSM 16094</strain>
    </source>
</reference>
<accession>S9QT72</accession>
<dbReference type="HOGENOM" id="CLU_2737705_0_0_5"/>
<name>S9QT72_9RHOB</name>
<organism evidence="2 3">
    <name type="scientific">Salipiger mucosus DSM 16094</name>
    <dbReference type="NCBI Taxonomy" id="1123237"/>
    <lineage>
        <taxon>Bacteria</taxon>
        <taxon>Pseudomonadati</taxon>
        <taxon>Pseudomonadota</taxon>
        <taxon>Alphaproteobacteria</taxon>
        <taxon>Rhodobacterales</taxon>
        <taxon>Roseobacteraceae</taxon>
        <taxon>Salipiger</taxon>
    </lineage>
</organism>
<dbReference type="AlphaFoldDB" id="S9QT72"/>
<keyword evidence="3" id="KW-1185">Reference proteome</keyword>
<evidence type="ECO:0000313" key="3">
    <source>
        <dbReference type="Proteomes" id="UP000015347"/>
    </source>
</evidence>
<dbReference type="Proteomes" id="UP000015347">
    <property type="component" value="Unassembled WGS sequence"/>
</dbReference>
<feature type="transmembrane region" description="Helical" evidence="1">
    <location>
        <begin position="7"/>
        <end position="28"/>
    </location>
</feature>
<proteinExistence type="predicted"/>